<keyword evidence="6" id="KW-0032">Aminotransferase</keyword>
<evidence type="ECO:0000256" key="4">
    <source>
        <dbReference type="PIRSR" id="PIRSR000390-2"/>
    </source>
</evidence>
<sequence>MKIPFLSFEYVNSRLKQEMLEAFENFFDSQWYILGDRVSEFESLYAKFSKTAYAVGVSNGLDALHLSLKALGIGQGDEVIIPSNTYIATALAVSYSGATPVFVEPDVRTYNIDPLKITHAITKKTKAIIPVHLYGQACNMDAITKIANDNTLYVVEDNAQAHGSFWDKKITGSWGDINATSFYPGKNLGALGDAGAITTNDQSLATIVKQLRNYGSEKKYYNDKIGFNMRLDEVQASFLAVKLKYLDEFTVLRKEVAKTYDTLLKGTGDLILPYTDEKASHVFHIYLVRTKKRNELQQYLLEHNIGTLIHYPIPPHLQKAYANLGFTKGDFPIAEELAATSLSLPLWPGIKQEQVKYVCDIIQRFFIHDKIVSN</sequence>
<evidence type="ECO:0000313" key="6">
    <source>
        <dbReference type="EMBL" id="RNI32193.1"/>
    </source>
</evidence>
<dbReference type="Gene3D" id="3.90.1150.10">
    <property type="entry name" value="Aspartate Aminotransferase, domain 1"/>
    <property type="match status" value="1"/>
</dbReference>
<dbReference type="GO" id="GO:0030170">
    <property type="term" value="F:pyridoxal phosphate binding"/>
    <property type="evidence" value="ECO:0007669"/>
    <property type="project" value="TreeGrafter"/>
</dbReference>
<dbReference type="Proteomes" id="UP000267223">
    <property type="component" value="Unassembled WGS sequence"/>
</dbReference>
<dbReference type="PANTHER" id="PTHR30244">
    <property type="entry name" value="TRANSAMINASE"/>
    <property type="match status" value="1"/>
</dbReference>
<dbReference type="InterPro" id="IPR015422">
    <property type="entry name" value="PyrdxlP-dep_Trfase_small"/>
</dbReference>
<comment type="similarity">
    <text evidence="2 5">Belongs to the DegT/DnrJ/EryC1 family.</text>
</comment>
<dbReference type="GO" id="GO:0000271">
    <property type="term" value="P:polysaccharide biosynthetic process"/>
    <property type="evidence" value="ECO:0007669"/>
    <property type="project" value="TreeGrafter"/>
</dbReference>
<feature type="modified residue" description="N6-(pyridoxal phosphate)lysine" evidence="4">
    <location>
        <position position="186"/>
    </location>
</feature>
<dbReference type="RefSeq" id="WP_123122609.1">
    <property type="nucleotide sequence ID" value="NZ_RJJR01000026.1"/>
</dbReference>
<dbReference type="GO" id="GO:0008483">
    <property type="term" value="F:transaminase activity"/>
    <property type="evidence" value="ECO:0007669"/>
    <property type="project" value="UniProtKB-KW"/>
</dbReference>
<dbReference type="Pfam" id="PF01041">
    <property type="entry name" value="DegT_DnrJ_EryC1"/>
    <property type="match status" value="1"/>
</dbReference>
<dbReference type="PIRSF" id="PIRSF000390">
    <property type="entry name" value="PLP_StrS"/>
    <property type="match status" value="1"/>
</dbReference>
<gene>
    <name evidence="6" type="ORF">EFY79_20380</name>
</gene>
<dbReference type="InterPro" id="IPR000653">
    <property type="entry name" value="DegT/StrS_aminotransferase"/>
</dbReference>
<dbReference type="InterPro" id="IPR015424">
    <property type="entry name" value="PyrdxlP-dep_Trfase"/>
</dbReference>
<keyword evidence="1 4" id="KW-0663">Pyridoxal phosphate</keyword>
<evidence type="ECO:0000256" key="2">
    <source>
        <dbReference type="ARBA" id="ARBA00037999"/>
    </source>
</evidence>
<dbReference type="Gene3D" id="3.40.640.10">
    <property type="entry name" value="Type I PLP-dependent aspartate aminotransferase-like (Major domain)"/>
    <property type="match status" value="1"/>
</dbReference>
<dbReference type="PANTHER" id="PTHR30244:SF36">
    <property type="entry name" value="3-OXO-GLUCOSE-6-PHOSPHATE:GLUTAMATE AMINOTRANSFERASE"/>
    <property type="match status" value="1"/>
</dbReference>
<protein>
    <submittedName>
        <fullName evidence="6">DegT/DnrJ/EryC1/StrS family aminotransferase</fullName>
    </submittedName>
</protein>
<dbReference type="SUPFAM" id="SSF53383">
    <property type="entry name" value="PLP-dependent transferases"/>
    <property type="match status" value="1"/>
</dbReference>
<dbReference type="CDD" id="cd00616">
    <property type="entry name" value="AHBA_syn"/>
    <property type="match status" value="1"/>
</dbReference>
<name>A0A3M9N4Q6_9BACT</name>
<evidence type="ECO:0000313" key="7">
    <source>
        <dbReference type="Proteomes" id="UP000267223"/>
    </source>
</evidence>
<reference evidence="6 7" key="1">
    <citation type="submission" date="2018-11" db="EMBL/GenBank/DDBJ databases">
        <title>Draft genome sequence of Ferruginibacter sp. BO-59.</title>
        <authorList>
            <person name="Im W.T."/>
        </authorList>
    </citation>
    <scope>NUCLEOTIDE SEQUENCE [LARGE SCALE GENOMIC DNA]</scope>
    <source>
        <strain evidence="6 7">BO-59</strain>
    </source>
</reference>
<evidence type="ECO:0000256" key="3">
    <source>
        <dbReference type="PIRSR" id="PIRSR000390-1"/>
    </source>
</evidence>
<comment type="caution">
    <text evidence="6">The sequence shown here is derived from an EMBL/GenBank/DDBJ whole genome shotgun (WGS) entry which is preliminary data.</text>
</comment>
<evidence type="ECO:0000256" key="5">
    <source>
        <dbReference type="RuleBase" id="RU004508"/>
    </source>
</evidence>
<dbReference type="EMBL" id="RJJR01000026">
    <property type="protein sequence ID" value="RNI32193.1"/>
    <property type="molecule type" value="Genomic_DNA"/>
</dbReference>
<proteinExistence type="inferred from homology"/>
<accession>A0A3M9N4Q6</accession>
<keyword evidence="7" id="KW-1185">Reference proteome</keyword>
<dbReference type="AlphaFoldDB" id="A0A3M9N4Q6"/>
<organism evidence="6 7">
    <name type="scientific">Hanamia caeni</name>
    <dbReference type="NCBI Taxonomy" id="2294116"/>
    <lineage>
        <taxon>Bacteria</taxon>
        <taxon>Pseudomonadati</taxon>
        <taxon>Bacteroidota</taxon>
        <taxon>Chitinophagia</taxon>
        <taxon>Chitinophagales</taxon>
        <taxon>Chitinophagaceae</taxon>
        <taxon>Hanamia</taxon>
    </lineage>
</organism>
<keyword evidence="6" id="KW-0808">Transferase</keyword>
<dbReference type="InterPro" id="IPR015421">
    <property type="entry name" value="PyrdxlP-dep_Trfase_major"/>
</dbReference>
<evidence type="ECO:0000256" key="1">
    <source>
        <dbReference type="ARBA" id="ARBA00022898"/>
    </source>
</evidence>
<feature type="active site" description="Proton acceptor" evidence="3">
    <location>
        <position position="186"/>
    </location>
</feature>
<dbReference type="OrthoDB" id="9804264at2"/>